<comment type="caution">
    <text evidence="2">The sequence shown here is derived from an EMBL/GenBank/DDBJ whole genome shotgun (WGS) entry which is preliminary data.</text>
</comment>
<sequence>MLAVLVRLKKTKKCGLYTEIEKRLGKGVEVAAVKCKFCSCDILIARGKGEIKKHTTTAKHIKSISTIKSQPSVASMFGKKSKNIDEKAKEVKEATGAALFNLIEDFFKKHKVAYETNLIGFAADGANNMMGANNSLASRLKEKCPNLFLMKCICHSFHLCASYACEKLPNDVEQLARDVYNFFSNSPKRIDQYKEFQEFANVLPHKILHPSQTRWLSLELVIKRLISQYNALTLYFTEQPYEGVLQADNILEKLKKPETKLYLDFLAYILPLFNRLNLLMQSEKPQLHKVYEEVTCVLKTIMDCFIKRDILENIMVYEIDYKNPRNFLTIDDIYFGASINVSKIDKNILYSVKVKCLDFYVESTKQILLRFPLKNSVIEKFKFLDPICVKSKEKNTISDVASFFPNLIHPDEIQELDNEWRFLKNYPLDDTENDILKFWSEIAQVKIGDSLKFPILTKFVFQIMCLPHSSAAVERIFSQINLIKTQFRNKLKTNTIEGLLHTKSFMENKTCYDFTLNKNISRKLGNSSLLYLAEHENKDSSDSESS</sequence>
<accession>A0A9P0MJV3</accession>
<dbReference type="Pfam" id="PF05699">
    <property type="entry name" value="Dimer_Tnp_hAT"/>
    <property type="match status" value="1"/>
</dbReference>
<dbReference type="PANTHER" id="PTHR37162">
    <property type="entry name" value="HAT FAMILY DIMERISATION DOMAINCONTAINING PROTEIN-RELATED"/>
    <property type="match status" value="1"/>
</dbReference>
<evidence type="ECO:0000313" key="2">
    <source>
        <dbReference type="EMBL" id="CAH2014438.1"/>
    </source>
</evidence>
<evidence type="ECO:0000313" key="3">
    <source>
        <dbReference type="Proteomes" id="UP001152888"/>
    </source>
</evidence>
<dbReference type="AlphaFoldDB" id="A0A9P0MJV3"/>
<proteinExistence type="predicted"/>
<reference evidence="2" key="1">
    <citation type="submission" date="2022-03" db="EMBL/GenBank/DDBJ databases">
        <authorList>
            <person name="Sayadi A."/>
        </authorList>
    </citation>
    <scope>NUCLEOTIDE SEQUENCE</scope>
</reference>
<dbReference type="InterPro" id="IPR008906">
    <property type="entry name" value="HATC_C_dom"/>
</dbReference>
<dbReference type="Proteomes" id="UP001152888">
    <property type="component" value="Unassembled WGS sequence"/>
</dbReference>
<protein>
    <recommendedName>
        <fullName evidence="1">HAT C-terminal dimerisation domain-containing protein</fullName>
    </recommendedName>
</protein>
<gene>
    <name evidence="2" type="ORF">ACAOBT_LOCUS34126</name>
</gene>
<keyword evidence="3" id="KW-1185">Reference proteome</keyword>
<dbReference type="PANTHER" id="PTHR37162:SF1">
    <property type="entry name" value="BED-TYPE DOMAIN-CONTAINING PROTEIN"/>
    <property type="match status" value="1"/>
</dbReference>
<dbReference type="SUPFAM" id="SSF53098">
    <property type="entry name" value="Ribonuclease H-like"/>
    <property type="match status" value="1"/>
</dbReference>
<feature type="domain" description="HAT C-terminal dimerisation" evidence="1">
    <location>
        <begin position="429"/>
        <end position="504"/>
    </location>
</feature>
<dbReference type="OrthoDB" id="6783358at2759"/>
<dbReference type="GO" id="GO:0046983">
    <property type="term" value="F:protein dimerization activity"/>
    <property type="evidence" value="ECO:0007669"/>
    <property type="project" value="InterPro"/>
</dbReference>
<dbReference type="InterPro" id="IPR012337">
    <property type="entry name" value="RNaseH-like_sf"/>
</dbReference>
<evidence type="ECO:0000259" key="1">
    <source>
        <dbReference type="Pfam" id="PF05699"/>
    </source>
</evidence>
<organism evidence="2 3">
    <name type="scientific">Acanthoscelides obtectus</name>
    <name type="common">Bean weevil</name>
    <name type="synonym">Bruchus obtectus</name>
    <dbReference type="NCBI Taxonomy" id="200917"/>
    <lineage>
        <taxon>Eukaryota</taxon>
        <taxon>Metazoa</taxon>
        <taxon>Ecdysozoa</taxon>
        <taxon>Arthropoda</taxon>
        <taxon>Hexapoda</taxon>
        <taxon>Insecta</taxon>
        <taxon>Pterygota</taxon>
        <taxon>Neoptera</taxon>
        <taxon>Endopterygota</taxon>
        <taxon>Coleoptera</taxon>
        <taxon>Polyphaga</taxon>
        <taxon>Cucujiformia</taxon>
        <taxon>Chrysomeloidea</taxon>
        <taxon>Chrysomelidae</taxon>
        <taxon>Bruchinae</taxon>
        <taxon>Bruchini</taxon>
        <taxon>Acanthoscelides</taxon>
    </lineage>
</organism>
<dbReference type="EMBL" id="CAKOFQ010008495">
    <property type="protein sequence ID" value="CAH2014438.1"/>
    <property type="molecule type" value="Genomic_DNA"/>
</dbReference>
<name>A0A9P0MJV3_ACAOB</name>